<keyword evidence="6" id="KW-0999">Mitochondrion inner membrane</keyword>
<name>A0A1B0D8D6_PHLPP</name>
<accession>A0A1B0D8D6</accession>
<dbReference type="GO" id="GO:0032259">
    <property type="term" value="P:methylation"/>
    <property type="evidence" value="ECO:0007669"/>
    <property type="project" value="UniProtKB-KW"/>
</dbReference>
<dbReference type="FunFam" id="3.40.50.150:FF:000064">
    <property type="entry name" value="2-methoxy-6-polyprenyl-1,4-benzoquinol methylase, mitochondrial"/>
    <property type="match status" value="1"/>
</dbReference>
<dbReference type="PROSITE" id="PS51608">
    <property type="entry name" value="SAM_MT_UBIE"/>
    <property type="match status" value="1"/>
</dbReference>
<dbReference type="Gene3D" id="3.40.50.150">
    <property type="entry name" value="Vaccinia Virus protein VP39"/>
    <property type="match status" value="1"/>
</dbReference>
<evidence type="ECO:0000256" key="3">
    <source>
        <dbReference type="ARBA" id="ARBA00022688"/>
    </source>
</evidence>
<keyword evidence="6" id="KW-0472">Membrane</keyword>
<dbReference type="NCBIfam" id="TIGR01934">
    <property type="entry name" value="MenG_MenH_UbiE"/>
    <property type="match status" value="1"/>
</dbReference>
<sequence>MFSKIRLLVRNSHGFVVKTSVRCLRSQIPIVLQSKDSSDDRSTSGNLTHFGYQTVPEEEKDKKVYKVFEDVAESYDLMNDAMSMGIHRLWKDAFVEELGPTPGSKLLDMAGGTGDIAFRLLKYLSNTQAADKRESHLTVSDINQHMLNVGKAKAEKLEYRDKANCVLDWVCADAENLQFEDNTYTAYTIAFGIRNCTHIDKVLSEAYRVLAPGGRFLCLEFSHLTNETLQKIYDAYSFEVIPPMGQILAGQWDAYQYLVESIRRFPRKDEFVQMIRSAGFSHVTYRDLSLGICSIHSGFKLK</sequence>
<dbReference type="EnsemblMetazoa" id="PPAI003809-RA">
    <property type="protein sequence ID" value="PPAI003809-PA"/>
    <property type="gene ID" value="PPAI003809"/>
</dbReference>
<dbReference type="Pfam" id="PF01209">
    <property type="entry name" value="Ubie_methyltran"/>
    <property type="match status" value="1"/>
</dbReference>
<dbReference type="PANTHER" id="PTHR43591:SF24">
    <property type="entry name" value="2-METHOXY-6-POLYPRENYL-1,4-BENZOQUINOL METHYLASE, MITOCHONDRIAL"/>
    <property type="match status" value="1"/>
</dbReference>
<keyword evidence="8" id="KW-1185">Reference proteome</keyword>
<protein>
    <recommendedName>
        <fullName evidence="6">2-methoxy-6-polyprenyl-1,4-benzoquinol methylase, mitochondrial</fullName>
        <ecNumber evidence="6">2.1.1.201</ecNumber>
    </recommendedName>
    <alternativeName>
        <fullName evidence="6">Ubiquinone biosynthesis methyltransferase COQ5</fullName>
    </alternativeName>
</protein>
<dbReference type="EMBL" id="AJVK01027354">
    <property type="status" value="NOT_ANNOTATED_CDS"/>
    <property type="molecule type" value="Genomic_DNA"/>
</dbReference>
<proteinExistence type="inferred from homology"/>
<evidence type="ECO:0000256" key="1">
    <source>
        <dbReference type="ARBA" id="ARBA00022603"/>
    </source>
</evidence>
<dbReference type="PROSITE" id="PS01183">
    <property type="entry name" value="UBIE_1"/>
    <property type="match status" value="1"/>
</dbReference>
<reference evidence="7" key="1">
    <citation type="submission" date="2022-08" db="UniProtKB">
        <authorList>
            <consortium name="EnsemblMetazoa"/>
        </authorList>
    </citation>
    <scope>IDENTIFICATION</scope>
    <source>
        <strain evidence="7">Israel</strain>
    </source>
</reference>
<feature type="binding site" evidence="6">
    <location>
        <position position="113"/>
    </location>
    <ligand>
        <name>S-adenosyl-L-methionine</name>
        <dbReference type="ChEBI" id="CHEBI:59789"/>
    </ligand>
</feature>
<dbReference type="EMBL" id="AJVK01027353">
    <property type="status" value="NOT_ANNOTATED_CDS"/>
    <property type="molecule type" value="Genomic_DNA"/>
</dbReference>
<dbReference type="InterPro" id="IPR029063">
    <property type="entry name" value="SAM-dependent_MTases_sf"/>
</dbReference>
<dbReference type="HAMAP" id="MF_01813">
    <property type="entry name" value="MenG_UbiE_methyltr"/>
    <property type="match status" value="1"/>
</dbReference>
<dbReference type="EC" id="2.1.1.201" evidence="6"/>
<keyword evidence="2 6" id="KW-0808">Transferase</keyword>
<dbReference type="VEuPathDB" id="VectorBase:PPAPM1_004842"/>
<comment type="subcellular location">
    <subcellularLocation>
        <location evidence="6">Mitochondrion inner membrane</location>
        <topology evidence="6">Peripheral membrane protein</topology>
        <orientation evidence="6">Matrix side</orientation>
    </subcellularLocation>
</comment>
<evidence type="ECO:0000256" key="2">
    <source>
        <dbReference type="ARBA" id="ARBA00022679"/>
    </source>
</evidence>
<keyword evidence="4 6" id="KW-0949">S-adenosyl-L-methionine</keyword>
<comment type="caution">
    <text evidence="6">Lacks conserved residue(s) required for the propagation of feature annotation.</text>
</comment>
<dbReference type="PANTHER" id="PTHR43591">
    <property type="entry name" value="METHYLTRANSFERASE"/>
    <property type="match status" value="1"/>
</dbReference>
<evidence type="ECO:0000313" key="7">
    <source>
        <dbReference type="EnsemblMetazoa" id="PPAI003809-PA"/>
    </source>
</evidence>
<gene>
    <name evidence="6" type="primary">coq5</name>
</gene>
<dbReference type="InterPro" id="IPR004033">
    <property type="entry name" value="UbiE/COQ5_MeTrFase"/>
</dbReference>
<dbReference type="GO" id="GO:0008425">
    <property type="term" value="F:2-methoxy-6-polyprenyl-1,4-benzoquinol methyltransferase activity"/>
    <property type="evidence" value="ECO:0007669"/>
    <property type="project" value="UniProtKB-UniRule"/>
</dbReference>
<feature type="binding site" evidence="6">
    <location>
        <begin position="173"/>
        <end position="174"/>
    </location>
    <ligand>
        <name>S-adenosyl-L-methionine</name>
        <dbReference type="ChEBI" id="CHEBI:59789"/>
    </ligand>
</feature>
<dbReference type="CDD" id="cd02440">
    <property type="entry name" value="AdoMet_MTases"/>
    <property type="match status" value="1"/>
</dbReference>
<keyword evidence="6" id="KW-0496">Mitochondrion</keyword>
<evidence type="ECO:0000256" key="5">
    <source>
        <dbReference type="ARBA" id="ARBA00046387"/>
    </source>
</evidence>
<comment type="pathway">
    <text evidence="6">Cofactor biosynthesis; ubiquinone biosynthesis.</text>
</comment>
<evidence type="ECO:0000256" key="4">
    <source>
        <dbReference type="ARBA" id="ARBA00022691"/>
    </source>
</evidence>
<dbReference type="Proteomes" id="UP000092462">
    <property type="component" value="Unassembled WGS sequence"/>
</dbReference>
<organism evidence="7 8">
    <name type="scientific">Phlebotomus papatasi</name>
    <name type="common">Sandfly</name>
    <dbReference type="NCBI Taxonomy" id="29031"/>
    <lineage>
        <taxon>Eukaryota</taxon>
        <taxon>Metazoa</taxon>
        <taxon>Ecdysozoa</taxon>
        <taxon>Arthropoda</taxon>
        <taxon>Hexapoda</taxon>
        <taxon>Insecta</taxon>
        <taxon>Pterygota</taxon>
        <taxon>Neoptera</taxon>
        <taxon>Endopterygota</taxon>
        <taxon>Diptera</taxon>
        <taxon>Nematocera</taxon>
        <taxon>Psychodoidea</taxon>
        <taxon>Psychodidae</taxon>
        <taxon>Phlebotomus</taxon>
        <taxon>Phlebotomus</taxon>
    </lineage>
</organism>
<dbReference type="AlphaFoldDB" id="A0A1B0D8D6"/>
<evidence type="ECO:0000313" key="8">
    <source>
        <dbReference type="Proteomes" id="UP000092462"/>
    </source>
</evidence>
<dbReference type="GO" id="GO:0031314">
    <property type="term" value="C:extrinsic component of mitochondrial inner membrane"/>
    <property type="evidence" value="ECO:0007669"/>
    <property type="project" value="UniProtKB-UniRule"/>
</dbReference>
<feature type="binding site" evidence="6">
    <location>
        <position position="141"/>
    </location>
    <ligand>
        <name>S-adenosyl-L-methionine</name>
        <dbReference type="ChEBI" id="CHEBI:59789"/>
    </ligand>
</feature>
<keyword evidence="1 6" id="KW-0489">Methyltransferase</keyword>
<comment type="function">
    <text evidence="6">Methyltransferase required for the conversion of 2-polyprenyl-6-methoxy-1,4-benzoquinol (DDMQH2) to 2-polyprenyl-3-methyl-6-methoxy-1,4-benzoquinol (DMQH2).</text>
</comment>
<comment type="similarity">
    <text evidence="6">Belongs to the class I-like SAM-binding methyltransferase superfamily. MenG/UbiE family.</text>
</comment>
<comment type="catalytic activity">
    <reaction evidence="6">
        <text>a 2-methoxy-6-(all-trans-polyprenyl)benzene-1,4-diol + S-adenosyl-L-methionine = a 5-methoxy-2-methyl-3-(all-trans-polyprenyl)benzene-1,4-diol + S-adenosyl-L-homocysteine + H(+)</text>
        <dbReference type="Rhea" id="RHEA:28286"/>
        <dbReference type="Rhea" id="RHEA-COMP:10858"/>
        <dbReference type="Rhea" id="RHEA-COMP:10859"/>
        <dbReference type="ChEBI" id="CHEBI:15378"/>
        <dbReference type="ChEBI" id="CHEBI:57856"/>
        <dbReference type="ChEBI" id="CHEBI:59789"/>
        <dbReference type="ChEBI" id="CHEBI:84166"/>
        <dbReference type="ChEBI" id="CHEBI:84167"/>
        <dbReference type="EC" id="2.1.1.201"/>
    </reaction>
</comment>
<dbReference type="SUPFAM" id="SSF53335">
    <property type="entry name" value="S-adenosyl-L-methionine-dependent methyltransferases"/>
    <property type="match status" value="1"/>
</dbReference>
<dbReference type="InterPro" id="IPR023576">
    <property type="entry name" value="UbiE/COQ5_MeTrFase_CS"/>
</dbReference>
<dbReference type="VEuPathDB" id="VectorBase:PPAI003809"/>
<dbReference type="NCBIfam" id="NF001244">
    <property type="entry name" value="PRK00216.1-5"/>
    <property type="match status" value="1"/>
</dbReference>
<comment type="subunit">
    <text evidence="5">Component of a multi-subunit COQ enzyme complex, composed of at least COQ3, COQ4, COQ5, COQ6, COQ7 and COQ9. Interacts with PYURF; the interaction is direct, stabilizes COQ5 protein and associates PYURF with COQ enzyme complex.</text>
</comment>
<keyword evidence="3 6" id="KW-0831">Ubiquinone biosynthesis</keyword>
<evidence type="ECO:0000256" key="6">
    <source>
        <dbReference type="HAMAP-Rule" id="MF_03191"/>
    </source>
</evidence>